<sequence length="175" mass="20559">MNTYVYKVPAKLNSTEDIPVYLNDQHEYTVNRMYDNKLKKLVDAYFDYRYFVKYVVKSVSGEDSFVCRKVQRKGRLWFEAADSQTAQHFIITYENWRIGVPELFIKGEQLNMKIDKEMEEWSNFLIGDTIVARWLAVYEEENDRFSISLEIMSESPVQNAAFFLAIAQATLFIGA</sequence>
<proteinExistence type="predicted"/>
<dbReference type="RefSeq" id="WP_036158564.1">
    <property type="nucleotide sequence ID" value="NZ_AVCX01000001.1"/>
</dbReference>
<protein>
    <submittedName>
        <fullName evidence="2">Peptide ABC transporter ATPase</fullName>
    </submittedName>
</protein>
<feature type="domain" description="Tubby C-terminal" evidence="1">
    <location>
        <begin position="4"/>
        <end position="173"/>
    </location>
</feature>
<dbReference type="EMBL" id="JPVP01000060">
    <property type="protein sequence ID" value="KGR81753.1"/>
    <property type="molecule type" value="Genomic_DNA"/>
</dbReference>
<gene>
    <name evidence="2" type="ORF">CD32_20675</name>
</gene>
<dbReference type="InterPro" id="IPR056944">
    <property type="entry name" value="Tubby_C-like"/>
</dbReference>
<evidence type="ECO:0000313" key="3">
    <source>
        <dbReference type="Proteomes" id="UP000030437"/>
    </source>
</evidence>
<dbReference type="eggNOG" id="ENOG5032RZX">
    <property type="taxonomic scope" value="Bacteria"/>
</dbReference>
<keyword evidence="3" id="KW-1185">Reference proteome</keyword>
<dbReference type="STRING" id="1220589.CD32_20675"/>
<accession>A0A0A3IG13</accession>
<organism evidence="2 3">
    <name type="scientific">Lysinibacillus odysseyi 34hs-1 = NBRC 100172</name>
    <dbReference type="NCBI Taxonomy" id="1220589"/>
    <lineage>
        <taxon>Bacteria</taxon>
        <taxon>Bacillati</taxon>
        <taxon>Bacillota</taxon>
        <taxon>Bacilli</taxon>
        <taxon>Bacillales</taxon>
        <taxon>Bacillaceae</taxon>
        <taxon>Lysinibacillus</taxon>
    </lineage>
</organism>
<dbReference type="AlphaFoldDB" id="A0A0A3IG13"/>
<name>A0A0A3IG13_9BACI</name>
<dbReference type="Proteomes" id="UP000030437">
    <property type="component" value="Unassembled WGS sequence"/>
</dbReference>
<evidence type="ECO:0000313" key="2">
    <source>
        <dbReference type="EMBL" id="KGR81753.1"/>
    </source>
</evidence>
<comment type="caution">
    <text evidence="2">The sequence shown here is derived from an EMBL/GenBank/DDBJ whole genome shotgun (WGS) entry which is preliminary data.</text>
</comment>
<dbReference type="Pfam" id="PF23728">
    <property type="entry name" value="Tubby_C_like"/>
    <property type="match status" value="1"/>
</dbReference>
<evidence type="ECO:0000259" key="1">
    <source>
        <dbReference type="Pfam" id="PF23728"/>
    </source>
</evidence>
<dbReference type="OrthoDB" id="2451847at2"/>
<reference evidence="2 3" key="1">
    <citation type="submission" date="2014-02" db="EMBL/GenBank/DDBJ databases">
        <title>Draft genome sequence of Lysinibacillus odysseyi NBRC 100172.</title>
        <authorList>
            <person name="Zhang F."/>
            <person name="Wang G."/>
            <person name="Zhang L."/>
        </authorList>
    </citation>
    <scope>NUCLEOTIDE SEQUENCE [LARGE SCALE GENOMIC DNA]</scope>
    <source>
        <strain evidence="2 3">NBRC 100172</strain>
    </source>
</reference>